<reference evidence="3" key="1">
    <citation type="submission" date="2014-04" db="EMBL/GenBank/DDBJ databases">
        <title>Evolutionary Origins and Diversification of the Mycorrhizal Mutualists.</title>
        <authorList>
            <consortium name="DOE Joint Genome Institute"/>
            <consortium name="Mycorrhizal Genomics Consortium"/>
            <person name="Kohler A."/>
            <person name="Kuo A."/>
            <person name="Nagy L.G."/>
            <person name="Floudas D."/>
            <person name="Copeland A."/>
            <person name="Barry K.W."/>
            <person name="Cichocki N."/>
            <person name="Veneault-Fourrey C."/>
            <person name="LaButti K."/>
            <person name="Lindquist E.A."/>
            <person name="Lipzen A."/>
            <person name="Lundell T."/>
            <person name="Morin E."/>
            <person name="Murat C."/>
            <person name="Riley R."/>
            <person name="Ohm R."/>
            <person name="Sun H."/>
            <person name="Tunlid A."/>
            <person name="Henrissat B."/>
            <person name="Grigoriev I.V."/>
            <person name="Hibbett D.S."/>
            <person name="Martin F."/>
        </authorList>
    </citation>
    <scope>NUCLEOTIDE SEQUENCE [LARGE SCALE GENOMIC DNA]</scope>
    <source>
        <strain evidence="3">FD-334 SS-4</strain>
    </source>
</reference>
<name>A0A0D2LFJ6_HYPSF</name>
<dbReference type="Proteomes" id="UP000054270">
    <property type="component" value="Unassembled WGS sequence"/>
</dbReference>
<feature type="compositionally biased region" description="Low complexity" evidence="1">
    <location>
        <begin position="60"/>
        <end position="81"/>
    </location>
</feature>
<dbReference type="EMBL" id="KN817528">
    <property type="protein sequence ID" value="KJA26427.1"/>
    <property type="molecule type" value="Genomic_DNA"/>
</dbReference>
<dbReference type="AlphaFoldDB" id="A0A0D2LFJ6"/>
<evidence type="ECO:0000313" key="2">
    <source>
        <dbReference type="EMBL" id="KJA26427.1"/>
    </source>
</evidence>
<accession>A0A0D2LFJ6</accession>
<organism evidence="2 3">
    <name type="scientific">Hypholoma sublateritium (strain FD-334 SS-4)</name>
    <dbReference type="NCBI Taxonomy" id="945553"/>
    <lineage>
        <taxon>Eukaryota</taxon>
        <taxon>Fungi</taxon>
        <taxon>Dikarya</taxon>
        <taxon>Basidiomycota</taxon>
        <taxon>Agaricomycotina</taxon>
        <taxon>Agaricomycetes</taxon>
        <taxon>Agaricomycetidae</taxon>
        <taxon>Agaricales</taxon>
        <taxon>Agaricineae</taxon>
        <taxon>Strophariaceae</taxon>
        <taxon>Hypholoma</taxon>
    </lineage>
</organism>
<proteinExistence type="predicted"/>
<evidence type="ECO:0000256" key="1">
    <source>
        <dbReference type="SAM" id="MobiDB-lite"/>
    </source>
</evidence>
<feature type="region of interest" description="Disordered" evidence="1">
    <location>
        <begin position="1"/>
        <end position="114"/>
    </location>
</feature>
<feature type="compositionally biased region" description="Low complexity" evidence="1">
    <location>
        <begin position="105"/>
        <end position="114"/>
    </location>
</feature>
<feature type="compositionally biased region" description="Pro residues" evidence="1">
    <location>
        <begin position="82"/>
        <end position="91"/>
    </location>
</feature>
<sequence>MHPPRAPTSPPPPSTSQCTHARGIPRARAPISDVHIPPAHARPSQPHPARRPSPYCAMHHPVPLVALHPPDAPRPTYAAPPASSPPPPPGRQAPARSHARPPRAPGRASPSAVPQEAVWALQALTHTLPLVPAQLPPSHARTASLHQTSTPTHARRSALRQTIHANARHV</sequence>
<keyword evidence="3" id="KW-1185">Reference proteome</keyword>
<feature type="compositionally biased region" description="Pro residues" evidence="1">
    <location>
        <begin position="1"/>
        <end position="14"/>
    </location>
</feature>
<evidence type="ECO:0000313" key="3">
    <source>
        <dbReference type="Proteomes" id="UP000054270"/>
    </source>
</evidence>
<protein>
    <submittedName>
        <fullName evidence="2">Uncharacterized protein</fullName>
    </submittedName>
</protein>
<gene>
    <name evidence="2" type="ORF">HYPSUDRAFT_199150</name>
</gene>